<dbReference type="EMBL" id="VOOR01000033">
    <property type="protein sequence ID" value="TXB62264.1"/>
    <property type="molecule type" value="Genomic_DNA"/>
</dbReference>
<evidence type="ECO:0008006" key="3">
    <source>
        <dbReference type="Google" id="ProtNLM"/>
    </source>
</evidence>
<keyword evidence="2" id="KW-1185">Reference proteome</keyword>
<sequence length="173" mass="19236">MDLTGLLLAEHSKAQAQRIAALISEGSIPFDRLWACICQGEPPLPQRAAWALDHFTEAHPGAFRPYLRQALQEWQKASHHNAVHRAIAKAILREVGAVDEETAGPLYDWCLRVIGNLEDKTAIQATAMSIAAHIARPYPELQEELCAIIREYLPHRTAGYASRGKRILSQLGK</sequence>
<name>A0A5C6RJY8_9BACT</name>
<dbReference type="Proteomes" id="UP000321580">
    <property type="component" value="Unassembled WGS sequence"/>
</dbReference>
<organism evidence="1 2">
    <name type="scientific">Phaeodactylibacter luteus</name>
    <dbReference type="NCBI Taxonomy" id="1564516"/>
    <lineage>
        <taxon>Bacteria</taxon>
        <taxon>Pseudomonadati</taxon>
        <taxon>Bacteroidota</taxon>
        <taxon>Saprospiria</taxon>
        <taxon>Saprospirales</taxon>
        <taxon>Haliscomenobacteraceae</taxon>
        <taxon>Phaeodactylibacter</taxon>
    </lineage>
</organism>
<accession>A0A5C6RJY8</accession>
<evidence type="ECO:0000313" key="2">
    <source>
        <dbReference type="Proteomes" id="UP000321580"/>
    </source>
</evidence>
<evidence type="ECO:0000313" key="1">
    <source>
        <dbReference type="EMBL" id="TXB62264.1"/>
    </source>
</evidence>
<reference evidence="1 2" key="1">
    <citation type="submission" date="2019-08" db="EMBL/GenBank/DDBJ databases">
        <title>Genome of Phaeodactylibacter luteus.</title>
        <authorList>
            <person name="Bowman J.P."/>
        </authorList>
    </citation>
    <scope>NUCLEOTIDE SEQUENCE [LARGE SCALE GENOMIC DNA]</scope>
    <source>
        <strain evidence="1 2">KCTC 42180</strain>
    </source>
</reference>
<protein>
    <recommendedName>
        <fullName evidence="3">HEAT repeat domain-containing protein</fullName>
    </recommendedName>
</protein>
<dbReference type="AlphaFoldDB" id="A0A5C6RJY8"/>
<dbReference type="OrthoDB" id="667893at2"/>
<dbReference type="RefSeq" id="WP_147168392.1">
    <property type="nucleotide sequence ID" value="NZ_VOOR01000033.1"/>
</dbReference>
<proteinExistence type="predicted"/>
<gene>
    <name evidence="1" type="ORF">FRY97_15090</name>
</gene>
<comment type="caution">
    <text evidence="1">The sequence shown here is derived from an EMBL/GenBank/DDBJ whole genome shotgun (WGS) entry which is preliminary data.</text>
</comment>